<evidence type="ECO:0000313" key="1">
    <source>
        <dbReference type="EMBL" id="GHI80381.1"/>
    </source>
</evidence>
<dbReference type="RefSeq" id="WP_202201750.1">
    <property type="nucleotide sequence ID" value="NZ_BAAATO010000034.1"/>
</dbReference>
<comment type="caution">
    <text evidence="1">The sequence shown here is derived from an EMBL/GenBank/DDBJ whole genome shotgun (WGS) entry which is preliminary data.</text>
</comment>
<proteinExistence type="predicted"/>
<name>A0ABQ3TIZ5_9ACTN</name>
<dbReference type="Proteomes" id="UP000608522">
    <property type="component" value="Unassembled WGS sequence"/>
</dbReference>
<evidence type="ECO:0000313" key="2">
    <source>
        <dbReference type="Proteomes" id="UP000608522"/>
    </source>
</evidence>
<organism evidence="1 2">
    <name type="scientific">Streptomyces spororaveus</name>
    <dbReference type="NCBI Taxonomy" id="284039"/>
    <lineage>
        <taxon>Bacteria</taxon>
        <taxon>Bacillati</taxon>
        <taxon>Actinomycetota</taxon>
        <taxon>Actinomycetes</taxon>
        <taxon>Kitasatosporales</taxon>
        <taxon>Streptomycetaceae</taxon>
        <taxon>Streptomyces</taxon>
    </lineage>
</organism>
<accession>A0ABQ3TIZ5</accession>
<keyword evidence="2" id="KW-1185">Reference proteome</keyword>
<protein>
    <submittedName>
        <fullName evidence="1">Uncharacterized protein</fullName>
    </submittedName>
</protein>
<reference evidence="2" key="1">
    <citation type="submission" date="2023-07" db="EMBL/GenBank/DDBJ databases">
        <title>Whole genome shotgun sequence of Streptomyces spororaveus NBRC 15456.</title>
        <authorList>
            <person name="Komaki H."/>
            <person name="Tamura T."/>
        </authorList>
    </citation>
    <scope>NUCLEOTIDE SEQUENCE [LARGE SCALE GENOMIC DNA]</scope>
    <source>
        <strain evidence="2">NBRC 15456</strain>
    </source>
</reference>
<gene>
    <name evidence="1" type="ORF">Sspor_59420</name>
</gene>
<dbReference type="EMBL" id="BNED01000005">
    <property type="protein sequence ID" value="GHI80381.1"/>
    <property type="molecule type" value="Genomic_DNA"/>
</dbReference>
<sequence>MYLIHATLRAPAAGVQLPPHTRELVRALADADAEGGSVGGCGPVEHVSTHPHVLPDPILGVYLIADSLHTAERRTEALCRRALDEVPALRGWTVGRVGAPLVTSYYEQLLLASSGPAGRIRPGPLSSS</sequence>